<keyword evidence="1" id="KW-0812">Transmembrane</keyword>
<sequence>MKKLFLPFTEPNKIFLIIGLSFLVLIGFGYYFFSIYQDVMTSKRAGFADVEEFTRANSNLSVIHSIERYHGDQLYYVIDGETKENKAYYAFVYQTEGNFDLKLFEQESLYQEDILRSEWQSRCNSCEYLGSSIGLDNGVPVLEIKYLDDSDRLVYEHILLEDKSHYRLTLTPTFQ</sequence>
<dbReference type="RefSeq" id="WP_035721125.1">
    <property type="nucleotide sequence ID" value="NZ_BAVS01000001.1"/>
</dbReference>
<reference evidence="3 4" key="1">
    <citation type="journal article" date="2014" name="Genome Announc.">
        <title>Draft Genome Sequence of the Boron-Tolerant and Moderately Halotolerant Bacterium Gracilibacillus boraciitolerans JCM 21714T.</title>
        <authorList>
            <person name="Ahmed I."/>
            <person name="Oshima K."/>
            <person name="Suda W."/>
            <person name="Kitamura K."/>
            <person name="Iida T."/>
            <person name="Ohmori Y."/>
            <person name="Fujiwara T."/>
            <person name="Hattori M."/>
            <person name="Ohkuma M."/>
        </authorList>
    </citation>
    <scope>NUCLEOTIDE SEQUENCE [LARGE SCALE GENOMIC DNA]</scope>
    <source>
        <strain evidence="3 4">JCM 21714</strain>
    </source>
</reference>
<keyword evidence="4" id="KW-1185">Reference proteome</keyword>
<evidence type="ECO:0000256" key="1">
    <source>
        <dbReference type="SAM" id="Phobius"/>
    </source>
</evidence>
<dbReference type="OrthoDB" id="2381181at2"/>
<feature type="domain" description="Cell wall elongation regulator TseB-like" evidence="2">
    <location>
        <begin position="59"/>
        <end position="92"/>
    </location>
</feature>
<dbReference type="SUPFAM" id="SSF54403">
    <property type="entry name" value="Cystatin/monellin"/>
    <property type="match status" value="1"/>
</dbReference>
<dbReference type="STRING" id="1298598.JCM21714_345"/>
<feature type="transmembrane region" description="Helical" evidence="1">
    <location>
        <begin position="14"/>
        <end position="33"/>
    </location>
</feature>
<evidence type="ECO:0000313" key="3">
    <source>
        <dbReference type="EMBL" id="GAE91397.1"/>
    </source>
</evidence>
<evidence type="ECO:0000313" key="4">
    <source>
        <dbReference type="Proteomes" id="UP000019102"/>
    </source>
</evidence>
<comment type="caution">
    <text evidence="3">The sequence shown here is derived from an EMBL/GenBank/DDBJ whole genome shotgun (WGS) entry which is preliminary data.</text>
</comment>
<dbReference type="Gene3D" id="3.10.450.40">
    <property type="match status" value="2"/>
</dbReference>
<dbReference type="AlphaFoldDB" id="W4VDV2"/>
<keyword evidence="1" id="KW-1133">Transmembrane helix</keyword>
<protein>
    <recommendedName>
        <fullName evidence="2">Cell wall elongation regulator TseB-like domain-containing protein</fullName>
    </recommendedName>
</protein>
<dbReference type="InterPro" id="IPR041401">
    <property type="entry name" value="TseB-like_dom"/>
</dbReference>
<keyword evidence="1" id="KW-0472">Membrane</keyword>
<name>W4VDV2_9BACI</name>
<gene>
    <name evidence="3" type="ORF">JCM21714_345</name>
</gene>
<dbReference type="eggNOG" id="COG5353">
    <property type="taxonomic scope" value="Bacteria"/>
</dbReference>
<dbReference type="InterPro" id="IPR046350">
    <property type="entry name" value="Cystatin_sf"/>
</dbReference>
<dbReference type="EMBL" id="BAVS01000001">
    <property type="protein sequence ID" value="GAE91397.1"/>
    <property type="molecule type" value="Genomic_DNA"/>
</dbReference>
<accession>W4VDV2</accession>
<proteinExistence type="predicted"/>
<organism evidence="3 4">
    <name type="scientific">Gracilibacillus boraciitolerans JCM 21714</name>
    <dbReference type="NCBI Taxonomy" id="1298598"/>
    <lineage>
        <taxon>Bacteria</taxon>
        <taxon>Bacillati</taxon>
        <taxon>Bacillota</taxon>
        <taxon>Bacilli</taxon>
        <taxon>Bacillales</taxon>
        <taxon>Bacillaceae</taxon>
        <taxon>Gracilibacillus</taxon>
    </lineage>
</organism>
<evidence type="ECO:0000259" key="2">
    <source>
        <dbReference type="Pfam" id="PF17881"/>
    </source>
</evidence>
<dbReference type="Pfam" id="PF17881">
    <property type="entry name" value="TseB"/>
    <property type="match status" value="1"/>
</dbReference>
<dbReference type="Proteomes" id="UP000019102">
    <property type="component" value="Unassembled WGS sequence"/>
</dbReference>